<proteinExistence type="predicted"/>
<reference evidence="1" key="1">
    <citation type="submission" date="2021-02" db="EMBL/GenBank/DDBJ databases">
        <authorList>
            <person name="Dougan E. K."/>
            <person name="Rhodes N."/>
            <person name="Thang M."/>
            <person name="Chan C."/>
        </authorList>
    </citation>
    <scope>NUCLEOTIDE SEQUENCE</scope>
</reference>
<dbReference type="Gene3D" id="3.50.50.60">
    <property type="entry name" value="FAD/NAD(P)-binding domain"/>
    <property type="match status" value="1"/>
</dbReference>
<dbReference type="InterPro" id="IPR036188">
    <property type="entry name" value="FAD/NAD-bd_sf"/>
</dbReference>
<evidence type="ECO:0000313" key="2">
    <source>
        <dbReference type="Proteomes" id="UP000626109"/>
    </source>
</evidence>
<protein>
    <recommendedName>
        <fullName evidence="3">Amine oxidase domain-containing protein</fullName>
    </recommendedName>
</protein>
<dbReference type="AlphaFoldDB" id="A0A813K529"/>
<sequence>VWVIGKDFRFQADVVVLAVPAADALQLIGEGDLLTSDAAYIMQNVEYDSRVCIAFAFDIALESAAAQYFGAQAEQTLDYDFLPATPTGRHLHMLCWQNAKRDSMVRSPVVITVHSTCGASVEDTEAAAVEALAEAFQVSPTVLLALLQDKKVVDWKTCQVVRP</sequence>
<dbReference type="Proteomes" id="UP000626109">
    <property type="component" value="Unassembled WGS sequence"/>
</dbReference>
<dbReference type="Gene3D" id="3.90.660.10">
    <property type="match status" value="1"/>
</dbReference>
<accession>A0A813K529</accession>
<comment type="caution">
    <text evidence="1">The sequence shown here is derived from an EMBL/GenBank/DDBJ whole genome shotgun (WGS) entry which is preliminary data.</text>
</comment>
<evidence type="ECO:0000313" key="1">
    <source>
        <dbReference type="EMBL" id="CAE8692825.1"/>
    </source>
</evidence>
<feature type="non-terminal residue" evidence="1">
    <location>
        <position position="1"/>
    </location>
</feature>
<name>A0A813K529_POLGL</name>
<evidence type="ECO:0008006" key="3">
    <source>
        <dbReference type="Google" id="ProtNLM"/>
    </source>
</evidence>
<organism evidence="1 2">
    <name type="scientific">Polarella glacialis</name>
    <name type="common">Dinoflagellate</name>
    <dbReference type="NCBI Taxonomy" id="89957"/>
    <lineage>
        <taxon>Eukaryota</taxon>
        <taxon>Sar</taxon>
        <taxon>Alveolata</taxon>
        <taxon>Dinophyceae</taxon>
        <taxon>Suessiales</taxon>
        <taxon>Suessiaceae</taxon>
        <taxon>Polarella</taxon>
    </lineage>
</organism>
<gene>
    <name evidence="1" type="ORF">PGLA2088_LOCUS28055</name>
</gene>
<feature type="non-terminal residue" evidence="1">
    <location>
        <position position="163"/>
    </location>
</feature>
<dbReference type="EMBL" id="CAJNNW010027719">
    <property type="protein sequence ID" value="CAE8692825.1"/>
    <property type="molecule type" value="Genomic_DNA"/>
</dbReference>